<feature type="domain" description="NADH:flavin oxidoreductase/NADH oxidase N-terminal" evidence="5">
    <location>
        <begin position="7"/>
        <end position="366"/>
    </location>
</feature>
<dbReference type="SUPFAM" id="SSF51395">
    <property type="entry name" value="FMN-linked oxidoreductases"/>
    <property type="match status" value="1"/>
</dbReference>
<dbReference type="OMA" id="MKANHAL"/>
<dbReference type="PANTHER" id="PTHR43656">
    <property type="entry name" value="BINDING OXIDOREDUCTASE, PUTATIVE (AFU_ORTHOLOGUE AFUA_2G08260)-RELATED"/>
    <property type="match status" value="1"/>
</dbReference>
<dbReference type="STRING" id="454130.A0A0U4ZLQ9"/>
<evidence type="ECO:0000256" key="4">
    <source>
        <dbReference type="ARBA" id="ARBA00023002"/>
    </source>
</evidence>
<dbReference type="Proteomes" id="UP000054771">
    <property type="component" value="Unassembled WGS sequence"/>
</dbReference>
<dbReference type="InterPro" id="IPR001155">
    <property type="entry name" value="OxRdtase_FMN_N"/>
</dbReference>
<evidence type="ECO:0000256" key="3">
    <source>
        <dbReference type="ARBA" id="ARBA00022643"/>
    </source>
</evidence>
<protein>
    <recommendedName>
        <fullName evidence="5">NADH:flavin oxidoreductase/NADH oxidase N-terminal domain-containing protein</fullName>
    </recommendedName>
</protein>
<organism evidence="6 7">
    <name type="scientific">Aspergillus calidoustus</name>
    <dbReference type="NCBI Taxonomy" id="454130"/>
    <lineage>
        <taxon>Eukaryota</taxon>
        <taxon>Fungi</taxon>
        <taxon>Dikarya</taxon>
        <taxon>Ascomycota</taxon>
        <taxon>Pezizomycotina</taxon>
        <taxon>Eurotiomycetes</taxon>
        <taxon>Eurotiomycetidae</taxon>
        <taxon>Eurotiales</taxon>
        <taxon>Aspergillaceae</taxon>
        <taxon>Aspergillus</taxon>
        <taxon>Aspergillus subgen. Nidulantes</taxon>
    </lineage>
</organism>
<comment type="similarity">
    <text evidence="1">Belongs to the NADH:flavin oxidoreductase/NADH oxidase family.</text>
</comment>
<evidence type="ECO:0000256" key="2">
    <source>
        <dbReference type="ARBA" id="ARBA00022630"/>
    </source>
</evidence>
<dbReference type="EMBL" id="CDMC01000019">
    <property type="protein sequence ID" value="CEL10517.1"/>
    <property type="molecule type" value="Genomic_DNA"/>
</dbReference>
<keyword evidence="7" id="KW-1185">Reference proteome</keyword>
<dbReference type="InterPro" id="IPR051799">
    <property type="entry name" value="NADH_flavin_oxidoreductase"/>
</dbReference>
<dbReference type="PANTHER" id="PTHR43656:SF2">
    <property type="entry name" value="BINDING OXIDOREDUCTASE, PUTATIVE (AFU_ORTHOLOGUE AFUA_2G08260)-RELATED"/>
    <property type="match status" value="1"/>
</dbReference>
<evidence type="ECO:0000313" key="7">
    <source>
        <dbReference type="Proteomes" id="UP000054771"/>
    </source>
</evidence>
<dbReference type="Gene3D" id="3.20.20.70">
    <property type="entry name" value="Aldolase class I"/>
    <property type="match status" value="1"/>
</dbReference>
<dbReference type="CDD" id="cd04733">
    <property type="entry name" value="OYE_like_2_FMN"/>
    <property type="match status" value="1"/>
</dbReference>
<keyword evidence="2" id="KW-0285">Flavoprotein</keyword>
<proteinExistence type="inferred from homology"/>
<evidence type="ECO:0000313" key="6">
    <source>
        <dbReference type="EMBL" id="CEL10517.1"/>
    </source>
</evidence>
<dbReference type="OrthoDB" id="1663137at2759"/>
<dbReference type="InterPro" id="IPR013785">
    <property type="entry name" value="Aldolase_TIM"/>
</dbReference>
<dbReference type="AlphaFoldDB" id="A0A0U4ZLQ9"/>
<dbReference type="GO" id="GO:0016491">
    <property type="term" value="F:oxidoreductase activity"/>
    <property type="evidence" value="ECO:0007669"/>
    <property type="project" value="UniProtKB-KW"/>
</dbReference>
<reference evidence="7" key="1">
    <citation type="journal article" date="2016" name="Genome Announc.">
        <title>Draft genome sequences of fungus Aspergillus calidoustus.</title>
        <authorList>
            <person name="Horn F."/>
            <person name="Linde J."/>
            <person name="Mattern D.J."/>
            <person name="Walther G."/>
            <person name="Guthke R."/>
            <person name="Scherlach K."/>
            <person name="Martin K."/>
            <person name="Brakhage A.A."/>
            <person name="Petzke L."/>
            <person name="Valiante V."/>
        </authorList>
    </citation>
    <scope>NUCLEOTIDE SEQUENCE [LARGE SCALE GENOMIC DNA]</scope>
    <source>
        <strain evidence="7">SF006504</strain>
    </source>
</reference>
<dbReference type="Pfam" id="PF00724">
    <property type="entry name" value="Oxidored_FMN"/>
    <property type="match status" value="1"/>
</dbReference>
<accession>A0A0U4ZLQ9</accession>
<name>A0A0U4ZLQ9_ASPCI</name>
<evidence type="ECO:0000256" key="1">
    <source>
        <dbReference type="ARBA" id="ARBA00005979"/>
    </source>
</evidence>
<keyword evidence="4" id="KW-0560">Oxidoreductase</keyword>
<dbReference type="GO" id="GO:0010181">
    <property type="term" value="F:FMN binding"/>
    <property type="evidence" value="ECO:0007669"/>
    <property type="project" value="InterPro"/>
</dbReference>
<sequence>MESTIAKPLTLNCGLQLKNRLVKAALVECMADESNLPTDLHTNLYRQWAEGGWGMVLTGSVSIDRMYLTDARDNSYYPSNTTAFIARWRALTDACTTSSPGNTTALIMQINHPGRQSPLCAGSRSFTTKNIAPSPVPLNLGSGLVARFASSLAFGTPREMTKTDIEDVIQRHVHAARLAREAGFHGVQLHAAHGYLFTQFLGSGTNRRTADAYGGSVENRARIVVETVRGIRDALGDEFCVGIKLNSVDHQSGEALAECLVQLKMIIAAGVDFVEISGGTYEDPAMMQSASQPPTENSKSARTLAREAFFLEFARAIRHEIPDTPLMVTGGFRSRAGVVAAIAESGCDLVGIGRPSVLRPSLPNDIILNREVGDEQAVFPTKPVEAPWVVRIAQMPAVGSGIESRWYSGQMQQRARRAVDAAA</sequence>
<keyword evidence="3" id="KW-0288">FMN</keyword>
<gene>
    <name evidence="6" type="ORF">ASPCAL13635</name>
</gene>
<evidence type="ECO:0000259" key="5">
    <source>
        <dbReference type="Pfam" id="PF00724"/>
    </source>
</evidence>